<name>A0A0V8QB09_9FIRM</name>
<evidence type="ECO:0008006" key="3">
    <source>
        <dbReference type="Google" id="ProtNLM"/>
    </source>
</evidence>
<dbReference type="Gene3D" id="1.10.260.40">
    <property type="entry name" value="lambda repressor-like DNA-binding domains"/>
    <property type="match status" value="1"/>
</dbReference>
<dbReference type="EMBL" id="LNAM01000200">
    <property type="protein sequence ID" value="KSV57773.1"/>
    <property type="molecule type" value="Genomic_DNA"/>
</dbReference>
<comment type="caution">
    <text evidence="1">The sequence shown here is derived from an EMBL/GenBank/DDBJ whole genome shotgun (WGS) entry which is preliminary data.</text>
</comment>
<dbReference type="Proteomes" id="UP000054874">
    <property type="component" value="Unassembled WGS sequence"/>
</dbReference>
<dbReference type="InterPro" id="IPR010982">
    <property type="entry name" value="Lambda_DNA-bd_dom_sf"/>
</dbReference>
<evidence type="ECO:0000313" key="1">
    <source>
        <dbReference type="EMBL" id="KSV57773.1"/>
    </source>
</evidence>
<protein>
    <recommendedName>
        <fullName evidence="3">HTH cro/C1-type domain-containing protein</fullName>
    </recommendedName>
</protein>
<reference evidence="1 2" key="1">
    <citation type="submission" date="2015-11" db="EMBL/GenBank/DDBJ databases">
        <title>Butyribacter intestini gen. nov., sp. nov., a butyric acid-producing bacterium of the family Lachnospiraceae isolated from the human faeces.</title>
        <authorList>
            <person name="Zou Y."/>
            <person name="Xue W."/>
            <person name="Luo G."/>
            <person name="Lv M."/>
        </authorList>
    </citation>
    <scope>NUCLEOTIDE SEQUENCE [LARGE SCALE GENOMIC DNA]</scope>
    <source>
        <strain evidence="1 2">ACET-33324</strain>
    </source>
</reference>
<accession>A0A0V8QB09</accession>
<dbReference type="RefSeq" id="WP_058353986.1">
    <property type="nucleotide sequence ID" value="NZ_CABMMD010000200.1"/>
</dbReference>
<dbReference type="GO" id="GO:0003677">
    <property type="term" value="F:DNA binding"/>
    <property type="evidence" value="ECO:0007669"/>
    <property type="project" value="InterPro"/>
</dbReference>
<keyword evidence="2" id="KW-1185">Reference proteome</keyword>
<sequence length="78" mass="8859">MNSKDIINTVNRIIDNQDVSMASIARRLNKSSQALNQQLNNDDIKVSKLLEIIEAMHCDITITITDRATKKEYLIKGE</sequence>
<dbReference type="AlphaFoldDB" id="A0A0V8QB09"/>
<dbReference type="SUPFAM" id="SSF47413">
    <property type="entry name" value="lambda repressor-like DNA-binding domains"/>
    <property type="match status" value="1"/>
</dbReference>
<evidence type="ECO:0000313" key="2">
    <source>
        <dbReference type="Proteomes" id="UP000054874"/>
    </source>
</evidence>
<gene>
    <name evidence="1" type="ORF">ASU35_15130</name>
</gene>
<proteinExistence type="predicted"/>
<organism evidence="1 2">
    <name type="scientific">Acetivibrio ethanolgignens</name>
    <dbReference type="NCBI Taxonomy" id="290052"/>
    <lineage>
        <taxon>Bacteria</taxon>
        <taxon>Bacillati</taxon>
        <taxon>Bacillota</taxon>
        <taxon>Clostridia</taxon>
        <taxon>Eubacteriales</taxon>
        <taxon>Oscillospiraceae</taxon>
        <taxon>Acetivibrio</taxon>
    </lineage>
</organism>